<evidence type="ECO:0000313" key="2">
    <source>
        <dbReference type="Proteomes" id="UP000603434"/>
    </source>
</evidence>
<dbReference type="Proteomes" id="UP000603434">
    <property type="component" value="Unassembled WGS sequence"/>
</dbReference>
<protein>
    <submittedName>
        <fullName evidence="1">Uncharacterized protein</fullName>
    </submittedName>
</protein>
<sequence>METFFMILKDQAQDYMGKRHQSEINARLEAERLARKEVGQKFFLMKAVDRCMVEAQPVTWDKGEG</sequence>
<organism evidence="1 2">
    <name type="scientific">Candidatus Desulfatibia profunda</name>
    <dbReference type="NCBI Taxonomy" id="2841695"/>
    <lineage>
        <taxon>Bacteria</taxon>
        <taxon>Pseudomonadati</taxon>
        <taxon>Thermodesulfobacteriota</taxon>
        <taxon>Desulfobacteria</taxon>
        <taxon>Desulfobacterales</taxon>
        <taxon>Desulfobacterales incertae sedis</taxon>
        <taxon>Candidatus Desulfatibia</taxon>
    </lineage>
</organism>
<accession>A0A8J6NJY4</accession>
<evidence type="ECO:0000313" key="1">
    <source>
        <dbReference type="EMBL" id="MBC8360917.1"/>
    </source>
</evidence>
<gene>
    <name evidence="1" type="ORF">H8E23_05935</name>
</gene>
<proteinExistence type="predicted"/>
<comment type="caution">
    <text evidence="1">The sequence shown here is derived from an EMBL/GenBank/DDBJ whole genome shotgun (WGS) entry which is preliminary data.</text>
</comment>
<name>A0A8J6NJY4_9BACT</name>
<dbReference type="EMBL" id="JACNJH010000113">
    <property type="protein sequence ID" value="MBC8360917.1"/>
    <property type="molecule type" value="Genomic_DNA"/>
</dbReference>
<dbReference type="AlphaFoldDB" id="A0A8J6NJY4"/>
<reference evidence="1 2" key="1">
    <citation type="submission" date="2020-08" db="EMBL/GenBank/DDBJ databases">
        <title>Bridging the membrane lipid divide: bacteria of the FCB group superphylum have the potential to synthesize archaeal ether lipids.</title>
        <authorList>
            <person name="Villanueva L."/>
            <person name="Von Meijenfeldt F.A.B."/>
            <person name="Westbye A.B."/>
            <person name="Yadav S."/>
            <person name="Hopmans E.C."/>
            <person name="Dutilh B.E."/>
            <person name="Sinninghe Damste J.S."/>
        </authorList>
    </citation>
    <scope>NUCLEOTIDE SEQUENCE [LARGE SCALE GENOMIC DNA]</scope>
    <source>
        <strain evidence="1">NIOZ-UU30</strain>
    </source>
</reference>